<evidence type="ECO:0000259" key="19">
    <source>
        <dbReference type="PROSITE" id="PS51201"/>
    </source>
</evidence>
<keyword evidence="2" id="KW-0813">Transport</keyword>
<dbReference type="Pfam" id="PF22614">
    <property type="entry name" value="Slo-like_RCK"/>
    <property type="match status" value="2"/>
</dbReference>
<evidence type="ECO:0000256" key="2">
    <source>
        <dbReference type="ARBA" id="ARBA00022448"/>
    </source>
</evidence>
<dbReference type="InterPro" id="IPR003929">
    <property type="entry name" value="K_chnl_BK_asu"/>
</dbReference>
<evidence type="ECO:0000256" key="15">
    <source>
        <dbReference type="ARBA" id="ARBA00023303"/>
    </source>
</evidence>
<keyword evidence="8" id="KW-0106">Calcium</keyword>
<feature type="domain" description="RCK N-terminal" evidence="19">
    <location>
        <begin position="406"/>
        <end position="548"/>
    </location>
</feature>
<feature type="transmembrane region" description="Helical" evidence="18">
    <location>
        <begin position="29"/>
        <end position="51"/>
    </location>
</feature>
<feature type="region of interest" description="Disordered" evidence="17">
    <location>
        <begin position="595"/>
        <end position="621"/>
    </location>
</feature>
<evidence type="ECO:0000256" key="17">
    <source>
        <dbReference type="SAM" id="MobiDB-lite"/>
    </source>
</evidence>
<dbReference type="Pfam" id="PF03493">
    <property type="entry name" value="BK_channel_a"/>
    <property type="match status" value="2"/>
</dbReference>
<comment type="subcellular location">
    <subcellularLocation>
        <location evidence="1">Cell membrane</location>
        <topology evidence="1">Multi-pass membrane protein</topology>
    </subcellularLocation>
</comment>
<keyword evidence="7" id="KW-0631">Potassium channel</keyword>
<dbReference type="FunFam" id="3.40.50.720:FF:000005">
    <property type="entry name" value="calcium-activated potassium channel subunit alpha-1 isoform X6"/>
    <property type="match status" value="1"/>
</dbReference>
<evidence type="ECO:0000256" key="1">
    <source>
        <dbReference type="ARBA" id="ARBA00004651"/>
    </source>
</evidence>
<feature type="region of interest" description="Disordered" evidence="17">
    <location>
        <begin position="75"/>
        <end position="94"/>
    </location>
</feature>
<organism evidence="20 21">
    <name type="scientific">Fasciola gigantica</name>
    <name type="common">Giant liver fluke</name>
    <dbReference type="NCBI Taxonomy" id="46835"/>
    <lineage>
        <taxon>Eukaryota</taxon>
        <taxon>Metazoa</taxon>
        <taxon>Spiralia</taxon>
        <taxon>Lophotrochozoa</taxon>
        <taxon>Platyhelminthes</taxon>
        <taxon>Trematoda</taxon>
        <taxon>Digenea</taxon>
        <taxon>Plagiorchiida</taxon>
        <taxon>Echinostomata</taxon>
        <taxon>Echinostomatoidea</taxon>
        <taxon>Fasciolidae</taxon>
        <taxon>Fasciola</taxon>
    </lineage>
</organism>
<keyword evidence="6" id="KW-0479">Metal-binding</keyword>
<reference evidence="20 21" key="1">
    <citation type="submission" date="2019-04" db="EMBL/GenBank/DDBJ databases">
        <title>Annotation for the trematode Fasciola gigantica.</title>
        <authorList>
            <person name="Choi Y.-J."/>
        </authorList>
    </citation>
    <scope>NUCLEOTIDE SEQUENCE [LARGE SCALE GENOMIC DNA]</scope>
    <source>
        <strain evidence="20">Uganda_cow_1</strain>
    </source>
</reference>
<sequence>MGQTPGHLNHTHVPGVPHNHEEPCMATRFWPVFVSSSLLCFFGGILLILLYRVIVQLISRLFACGHPTRLAVDAGGTPDPLASRDRSARTSGVPTNRWTCSQSLNSINVTPNPMDEMELRAQGSIVSTSHSVFGPNLPPRGVGYRLKSGCHALVQGVHLYAVQLVSYQWLAGRAFIALSMIMSLCSFGIYVYEATFFPSDIEKCGHKGRRMRAMDFAMNIFFFIHFVVRFIACRDALLFWIDWYSILDYFTVPPTLFGFFIKRSWLGFRFLRVFRLTNLGEVLHNLKIVRSASSLRMCQLCTYFLSIWLSGAGMILLLENTGNLIGSDAYQVSNPIAYPTALYFTIVTMSTVGYGDITPVTFLGKCFVCLFILFALATFASAIPEIADMFFTSRKYSGSYTKPEGKSHIVVCGDITTDSVKTFLSDFLHEDRQRTDVEVVFINPCKPDLQLQSILRLHFSRVKYFQGTVMDHGDLQRVRMVEADACLILASSTASDSHQKDAANIMRVIAVKNYASHVRVIVQLLHTENKAHLLNSPYWNWDQGDEIICFSELKLGFLAQSCVAPGFSTLVTNLFSMCSQQGIRKLGKRAHVAGRKLSRNELMPSPRRDPSKSSTDTSRKSLNQIAREKGWRSGLRFLRNIFQKREERDLLERERNIPAVRVTTSSAGTVDALCRNELQSSVPSLNRLSSLLQADECWLVNYLRGVSMEIYSAPFSDSFEGLSFADAAVVCRQRLDLLLIAVVARNSTRATAGALDTTSEQVRTDNPTVCLEPDRLVKTEDETALKSEEDEGLDRSETGYYLAINPAKEANVCIGPNTVGFFICDSQSNASRVTYFCSNCHGTESQDPTTVIPCGCSTKTRRARNRLKRNTRRLFGRSQNSTLLVPSLEGWEATVHLPTQTEEFENCVQSDVAKETVIQSKTISGQEATPQRGDIQEPQISVEGMTQNQAELNESTLDITGMYHYCETRSFESSLLLGSKKSMTTQQRNRMLINHILLCLLTKDGQPLMGLHSFVMPLRASHFHTDELKTIVILGDRSHLAREWPSIANFPHVFCLPGSPLSRADLRTARIRFASVCVILGSRGEDETGDPYMLDKEAILCSLNIRGMRFPPVTSKTLQSKAPIRRLGSEIPMITELVTDANIHYLDPEDVDTGACDIPAALTAAFARGVAFTTSVLDVLASTAYF</sequence>
<dbReference type="InterPro" id="IPR003148">
    <property type="entry name" value="RCK_N"/>
</dbReference>
<dbReference type="STRING" id="46835.A0A504YWL0"/>
<keyword evidence="14 18" id="KW-0472">Membrane</keyword>
<evidence type="ECO:0000313" key="21">
    <source>
        <dbReference type="Proteomes" id="UP000316759"/>
    </source>
</evidence>
<evidence type="ECO:0000256" key="9">
    <source>
        <dbReference type="ARBA" id="ARBA00022842"/>
    </source>
</evidence>
<keyword evidence="4" id="KW-0633">Potassium transport</keyword>
<evidence type="ECO:0000256" key="18">
    <source>
        <dbReference type="SAM" id="Phobius"/>
    </source>
</evidence>
<dbReference type="OrthoDB" id="10035564at2759"/>
<keyword evidence="15" id="KW-0407">Ion channel</keyword>
<dbReference type="PANTHER" id="PTHR10027:SF33">
    <property type="entry name" value="CALCIUM-ACTIVATED POTASSIUM CHANNEL SUBUNIT ALPHA-1-RELATED"/>
    <property type="match status" value="1"/>
</dbReference>
<feature type="transmembrane region" description="Helical" evidence="18">
    <location>
        <begin position="297"/>
        <end position="316"/>
    </location>
</feature>
<dbReference type="PROSITE" id="PS51201">
    <property type="entry name" value="RCK_N"/>
    <property type="match status" value="1"/>
</dbReference>
<evidence type="ECO:0000256" key="16">
    <source>
        <dbReference type="ARBA" id="ARBA00029579"/>
    </source>
</evidence>
<keyword evidence="21" id="KW-1185">Reference proteome</keyword>
<dbReference type="PANTHER" id="PTHR10027">
    <property type="entry name" value="CALCIUM-ACTIVATED POTASSIUM CHANNEL ALPHA CHAIN"/>
    <property type="match status" value="1"/>
</dbReference>
<dbReference type="InterPro" id="IPR047871">
    <property type="entry name" value="K_chnl_Slo-like"/>
</dbReference>
<dbReference type="EMBL" id="SUNJ01002665">
    <property type="protein sequence ID" value="TPP65803.1"/>
    <property type="molecule type" value="Genomic_DNA"/>
</dbReference>
<keyword evidence="12 18" id="KW-1133">Transmembrane helix</keyword>
<dbReference type="FunFam" id="1.10.287.70:FF:000015">
    <property type="entry name" value="Calcium-activated potassium channel subunit alpha-1 isoform X7"/>
    <property type="match status" value="1"/>
</dbReference>
<evidence type="ECO:0000256" key="13">
    <source>
        <dbReference type="ARBA" id="ARBA00023065"/>
    </source>
</evidence>
<evidence type="ECO:0000256" key="10">
    <source>
        <dbReference type="ARBA" id="ARBA00022882"/>
    </source>
</evidence>
<dbReference type="InterPro" id="IPR036291">
    <property type="entry name" value="NAD(P)-bd_dom_sf"/>
</dbReference>
<keyword evidence="10" id="KW-0851">Voltage-gated channel</keyword>
<evidence type="ECO:0000256" key="7">
    <source>
        <dbReference type="ARBA" id="ARBA00022826"/>
    </source>
</evidence>
<feature type="transmembrane region" description="Helical" evidence="18">
    <location>
        <begin position="175"/>
        <end position="192"/>
    </location>
</feature>
<evidence type="ECO:0000256" key="8">
    <source>
        <dbReference type="ARBA" id="ARBA00022837"/>
    </source>
</evidence>
<keyword evidence="13" id="KW-0406">Ion transport</keyword>
<evidence type="ECO:0000313" key="20">
    <source>
        <dbReference type="EMBL" id="TPP65803.1"/>
    </source>
</evidence>
<dbReference type="SUPFAM" id="SSF51735">
    <property type="entry name" value="NAD(P)-binding Rossmann-fold domains"/>
    <property type="match status" value="1"/>
</dbReference>
<dbReference type="AlphaFoldDB" id="A0A504YWL0"/>
<dbReference type="Proteomes" id="UP000316759">
    <property type="component" value="Unassembled WGS sequence"/>
</dbReference>
<name>A0A504YWL0_FASGI</name>
<dbReference type="GO" id="GO:0005886">
    <property type="term" value="C:plasma membrane"/>
    <property type="evidence" value="ECO:0007669"/>
    <property type="project" value="UniProtKB-SubCell"/>
</dbReference>
<keyword evidence="3" id="KW-1003">Cell membrane</keyword>
<dbReference type="SUPFAM" id="SSF81324">
    <property type="entry name" value="Voltage-gated potassium channels"/>
    <property type="match status" value="1"/>
</dbReference>
<feature type="transmembrane region" description="Helical" evidence="18">
    <location>
        <begin position="213"/>
        <end position="232"/>
    </location>
</feature>
<evidence type="ECO:0000256" key="6">
    <source>
        <dbReference type="ARBA" id="ARBA00022723"/>
    </source>
</evidence>
<dbReference type="Gene3D" id="3.40.50.720">
    <property type="entry name" value="NAD(P)-binding Rossmann-like Domain"/>
    <property type="match status" value="2"/>
</dbReference>
<keyword evidence="5 18" id="KW-0812">Transmembrane</keyword>
<accession>A0A504YWL0</accession>
<evidence type="ECO:0000256" key="12">
    <source>
        <dbReference type="ARBA" id="ARBA00022989"/>
    </source>
</evidence>
<feature type="compositionally biased region" description="Polar residues" evidence="17">
    <location>
        <begin position="612"/>
        <end position="621"/>
    </location>
</feature>
<comment type="caution">
    <text evidence="20">The sequence shown here is derived from an EMBL/GenBank/DDBJ whole genome shotgun (WGS) entry which is preliminary data.</text>
</comment>
<evidence type="ECO:0000256" key="14">
    <source>
        <dbReference type="ARBA" id="ARBA00023136"/>
    </source>
</evidence>
<dbReference type="GO" id="GO:0060072">
    <property type="term" value="F:large conductance calcium-activated potassium channel activity"/>
    <property type="evidence" value="ECO:0007669"/>
    <property type="project" value="TreeGrafter"/>
</dbReference>
<feature type="transmembrane region" description="Helical" evidence="18">
    <location>
        <begin position="362"/>
        <end position="383"/>
    </location>
</feature>
<evidence type="ECO:0000256" key="5">
    <source>
        <dbReference type="ARBA" id="ARBA00022692"/>
    </source>
</evidence>
<dbReference type="Pfam" id="PF00520">
    <property type="entry name" value="Ion_trans"/>
    <property type="match status" value="1"/>
</dbReference>
<dbReference type="Gene3D" id="1.10.287.70">
    <property type="match status" value="1"/>
</dbReference>
<keyword evidence="11" id="KW-0630">Potassium</keyword>
<evidence type="ECO:0000256" key="3">
    <source>
        <dbReference type="ARBA" id="ARBA00022475"/>
    </source>
</evidence>
<keyword evidence="9" id="KW-0460">Magnesium</keyword>
<dbReference type="InterPro" id="IPR005821">
    <property type="entry name" value="Ion_trans_dom"/>
</dbReference>
<dbReference type="PRINTS" id="PR01449">
    <property type="entry name" value="BKCHANNELA"/>
</dbReference>
<evidence type="ECO:0000256" key="4">
    <source>
        <dbReference type="ARBA" id="ARBA00022538"/>
    </source>
</evidence>
<dbReference type="GO" id="GO:0046872">
    <property type="term" value="F:metal ion binding"/>
    <property type="evidence" value="ECO:0007669"/>
    <property type="project" value="UniProtKB-KW"/>
</dbReference>
<protein>
    <recommendedName>
        <fullName evidence="16">BK channel</fullName>
    </recommendedName>
</protein>
<dbReference type="PRINTS" id="PR00169">
    <property type="entry name" value="KCHANNEL"/>
</dbReference>
<proteinExistence type="predicted"/>
<feature type="transmembrane region" description="Helical" evidence="18">
    <location>
        <begin position="336"/>
        <end position="355"/>
    </location>
</feature>
<evidence type="ECO:0000256" key="11">
    <source>
        <dbReference type="ARBA" id="ARBA00022958"/>
    </source>
</evidence>
<dbReference type="GO" id="GO:0034702">
    <property type="term" value="C:monoatomic ion channel complex"/>
    <property type="evidence" value="ECO:0007669"/>
    <property type="project" value="UniProtKB-KW"/>
</dbReference>
<gene>
    <name evidence="20" type="ORF">FGIG_07751</name>
</gene>